<keyword evidence="1" id="KW-0479">Metal-binding</keyword>
<dbReference type="OrthoDB" id="1747771at2759"/>
<keyword evidence="6" id="KW-1185">Reference proteome</keyword>
<dbReference type="PROSITE" id="PS50048">
    <property type="entry name" value="ZN2_CY6_FUNGAL_2"/>
    <property type="match status" value="1"/>
</dbReference>
<keyword evidence="2" id="KW-0539">Nucleus</keyword>
<dbReference type="PANTHER" id="PTHR43374:SF1">
    <property type="entry name" value="FLAVIN PRENYLTRANSFERASE PAD1, MITOCHONDRIAL"/>
    <property type="match status" value="1"/>
</dbReference>
<dbReference type="SMART" id="SM00906">
    <property type="entry name" value="Fungal_trans"/>
    <property type="match status" value="1"/>
</dbReference>
<organism evidence="5 6">
    <name type="scientific">Tothia fuscella</name>
    <dbReference type="NCBI Taxonomy" id="1048955"/>
    <lineage>
        <taxon>Eukaryota</taxon>
        <taxon>Fungi</taxon>
        <taxon>Dikarya</taxon>
        <taxon>Ascomycota</taxon>
        <taxon>Pezizomycotina</taxon>
        <taxon>Dothideomycetes</taxon>
        <taxon>Pleosporomycetidae</taxon>
        <taxon>Venturiales</taxon>
        <taxon>Cylindrosympodiaceae</taxon>
        <taxon>Tothia</taxon>
    </lineage>
</organism>
<evidence type="ECO:0000313" key="5">
    <source>
        <dbReference type="EMBL" id="KAF2417107.1"/>
    </source>
</evidence>
<evidence type="ECO:0000256" key="2">
    <source>
        <dbReference type="ARBA" id="ARBA00023242"/>
    </source>
</evidence>
<dbReference type="Proteomes" id="UP000800235">
    <property type="component" value="Unassembled WGS sequence"/>
</dbReference>
<comment type="caution">
    <text evidence="5">The sequence shown here is derived from an EMBL/GenBank/DDBJ whole genome shotgun (WGS) entry which is preliminary data.</text>
</comment>
<dbReference type="InterPro" id="IPR004507">
    <property type="entry name" value="UbiX-like"/>
</dbReference>
<proteinExistence type="predicted"/>
<dbReference type="InterPro" id="IPR036864">
    <property type="entry name" value="Zn2-C6_fun-type_DNA-bd_sf"/>
</dbReference>
<evidence type="ECO:0000256" key="3">
    <source>
        <dbReference type="SAM" id="MobiDB-lite"/>
    </source>
</evidence>
<dbReference type="Pfam" id="PF04082">
    <property type="entry name" value="Fungal_trans"/>
    <property type="match status" value="1"/>
</dbReference>
<accession>A0A9P4NEH9</accession>
<dbReference type="EMBL" id="MU007145">
    <property type="protein sequence ID" value="KAF2417107.1"/>
    <property type="molecule type" value="Genomic_DNA"/>
</dbReference>
<dbReference type="SMART" id="SM00066">
    <property type="entry name" value="GAL4"/>
    <property type="match status" value="1"/>
</dbReference>
<reference evidence="5" key="1">
    <citation type="journal article" date="2020" name="Stud. Mycol.">
        <title>101 Dothideomycetes genomes: a test case for predicting lifestyles and emergence of pathogens.</title>
        <authorList>
            <person name="Haridas S."/>
            <person name="Albert R."/>
            <person name="Binder M."/>
            <person name="Bloem J."/>
            <person name="Labutti K."/>
            <person name="Salamov A."/>
            <person name="Andreopoulos B."/>
            <person name="Baker S."/>
            <person name="Barry K."/>
            <person name="Bills G."/>
            <person name="Bluhm B."/>
            <person name="Cannon C."/>
            <person name="Castanera R."/>
            <person name="Culley D."/>
            <person name="Daum C."/>
            <person name="Ezra D."/>
            <person name="Gonzalez J."/>
            <person name="Henrissat B."/>
            <person name="Kuo A."/>
            <person name="Liang C."/>
            <person name="Lipzen A."/>
            <person name="Lutzoni F."/>
            <person name="Magnuson J."/>
            <person name="Mondo S."/>
            <person name="Nolan M."/>
            <person name="Ohm R."/>
            <person name="Pangilinan J."/>
            <person name="Park H.-J."/>
            <person name="Ramirez L."/>
            <person name="Alfaro M."/>
            <person name="Sun H."/>
            <person name="Tritt A."/>
            <person name="Yoshinaga Y."/>
            <person name="Zwiers L.-H."/>
            <person name="Turgeon B."/>
            <person name="Goodwin S."/>
            <person name="Spatafora J."/>
            <person name="Crous P."/>
            <person name="Grigoriev I."/>
        </authorList>
    </citation>
    <scope>NUCLEOTIDE SEQUENCE</scope>
    <source>
        <strain evidence="5">CBS 130266</strain>
    </source>
</reference>
<evidence type="ECO:0000259" key="4">
    <source>
        <dbReference type="PROSITE" id="PS50048"/>
    </source>
</evidence>
<dbReference type="Gene3D" id="4.10.240.10">
    <property type="entry name" value="Zn(2)-C6 fungal-type DNA-binding domain"/>
    <property type="match status" value="1"/>
</dbReference>
<dbReference type="CDD" id="cd00067">
    <property type="entry name" value="GAL4"/>
    <property type="match status" value="1"/>
</dbReference>
<sequence>MSQHGGFDSPNSPTHSNADIDTYIKSRRKPREKKACQVCRKRKVGCDQQQPCQNCIDRRYPELCVYEHPSADGTPTNPTSNSHPLVDQPSNSFSRLPFDPMVSLSPDHTHSNSETVTLPREYFDRLIAKLDHFQRSSSELTLDIRNLINQSSTVRLENEIGQFQPSYATQPKPHAGSKISSANNTGMHTRNELTGQTIHVGGNSVPAFVMEYGSHLEELLGTSILPAFGLDNESATYPFVGLSDLKQGQSRISRITDLCKTLPGEIDLNRYFTPFRDIAAVVHPAMANIEKFEHELLQFHIERAEALLQGPEHGINEQYVYGKSLAWIGLLFATLASGCQCIDPGKEMDLTSRVFVCCSFECMRLTNFLSNPSLETIQTLLLLGQVISNTMNAGVAWALLGLTTRLSQVLGLHRECRASTPQAVKDEKKKVAWAIMWQESLLSITFDRVPASTTLDMPDSTNLPYDSYVDGGMFSYAGCMYQVCHVGLNIVQERRTPRDPLDTLLQMSKYEHELRQVMGNASGHLKSSSLCMSFKEQLQHWALYLHTSYIMAEVCREALRPKIPHTELSQAMKVTCIDSLTNTVQAFLGLSRLTSFASHSWTALSRALSSALVLGVLGEADSNEKVRSLLSQLLVCLQEIMARNVDGTEISAPIKRWVATLSKLTNGRTNSSAETSPALELDSDDSPYARVDEIIWGPF</sequence>
<protein>
    <recommendedName>
        <fullName evidence="4">Zn(2)-C6 fungal-type domain-containing protein</fullName>
    </recommendedName>
</protein>
<dbReference type="PROSITE" id="PS00463">
    <property type="entry name" value="ZN2_CY6_FUNGAL_1"/>
    <property type="match status" value="1"/>
</dbReference>
<dbReference type="InterPro" id="IPR001138">
    <property type="entry name" value="Zn2Cys6_DnaBD"/>
</dbReference>
<feature type="compositionally biased region" description="Polar residues" evidence="3">
    <location>
        <begin position="1"/>
        <end position="19"/>
    </location>
</feature>
<feature type="region of interest" description="Disordered" evidence="3">
    <location>
        <begin position="1"/>
        <end position="32"/>
    </location>
</feature>
<dbReference type="CDD" id="cd12148">
    <property type="entry name" value="fungal_TF_MHR"/>
    <property type="match status" value="1"/>
</dbReference>
<dbReference type="Pfam" id="PF00172">
    <property type="entry name" value="Zn_clus"/>
    <property type="match status" value="1"/>
</dbReference>
<dbReference type="AlphaFoldDB" id="A0A9P4NEH9"/>
<dbReference type="GO" id="GO:0016831">
    <property type="term" value="F:carboxy-lyase activity"/>
    <property type="evidence" value="ECO:0007669"/>
    <property type="project" value="TreeGrafter"/>
</dbReference>
<dbReference type="GO" id="GO:0000981">
    <property type="term" value="F:DNA-binding transcription factor activity, RNA polymerase II-specific"/>
    <property type="evidence" value="ECO:0007669"/>
    <property type="project" value="InterPro"/>
</dbReference>
<name>A0A9P4NEH9_9PEZI</name>
<dbReference type="GO" id="GO:0008270">
    <property type="term" value="F:zinc ion binding"/>
    <property type="evidence" value="ECO:0007669"/>
    <property type="project" value="InterPro"/>
</dbReference>
<dbReference type="GO" id="GO:0003677">
    <property type="term" value="F:DNA binding"/>
    <property type="evidence" value="ECO:0007669"/>
    <property type="project" value="InterPro"/>
</dbReference>
<evidence type="ECO:0000256" key="1">
    <source>
        <dbReference type="ARBA" id="ARBA00022723"/>
    </source>
</evidence>
<dbReference type="InterPro" id="IPR007219">
    <property type="entry name" value="XnlR_reg_dom"/>
</dbReference>
<dbReference type="PANTHER" id="PTHR43374">
    <property type="entry name" value="FLAVIN PRENYLTRANSFERASE"/>
    <property type="match status" value="1"/>
</dbReference>
<gene>
    <name evidence="5" type="ORF">EJ08DRAFT_600232</name>
</gene>
<evidence type="ECO:0000313" key="6">
    <source>
        <dbReference type="Proteomes" id="UP000800235"/>
    </source>
</evidence>
<dbReference type="GO" id="GO:0006351">
    <property type="term" value="P:DNA-templated transcription"/>
    <property type="evidence" value="ECO:0007669"/>
    <property type="project" value="InterPro"/>
</dbReference>
<feature type="domain" description="Zn(2)-C6 fungal-type" evidence="4">
    <location>
        <begin position="35"/>
        <end position="66"/>
    </location>
</feature>
<dbReference type="SUPFAM" id="SSF57701">
    <property type="entry name" value="Zn2/Cys6 DNA-binding domain"/>
    <property type="match status" value="1"/>
</dbReference>